<reference evidence="1" key="1">
    <citation type="journal article" date="2015" name="Nature">
        <title>Complex archaea that bridge the gap between prokaryotes and eukaryotes.</title>
        <authorList>
            <person name="Spang A."/>
            <person name="Saw J.H."/>
            <person name="Jorgensen S.L."/>
            <person name="Zaremba-Niedzwiedzka K."/>
            <person name="Martijn J."/>
            <person name="Lind A.E."/>
            <person name="van Eijk R."/>
            <person name="Schleper C."/>
            <person name="Guy L."/>
            <person name="Ettema T.J."/>
        </authorList>
    </citation>
    <scope>NUCLEOTIDE SEQUENCE</scope>
</reference>
<comment type="caution">
    <text evidence="1">The sequence shown here is derived from an EMBL/GenBank/DDBJ whole genome shotgun (WGS) entry which is preliminary data.</text>
</comment>
<protein>
    <submittedName>
        <fullName evidence="1">Uncharacterized protein</fullName>
    </submittedName>
</protein>
<dbReference type="EMBL" id="LAZR01000878">
    <property type="protein sequence ID" value="KKN55609.1"/>
    <property type="molecule type" value="Genomic_DNA"/>
</dbReference>
<accession>A0A0F9RLI3</accession>
<dbReference type="AlphaFoldDB" id="A0A0F9RLI3"/>
<sequence>MLACNTSLRAKLKARGLPVLDERKTGDNLTSPGNVVYGTNTERSMTMKVGTICKLKVNCLNNKAGTLGVVFNDYGDGFQAIFENGSYDGFSTTRDLPSQTRSVAQIEADYFLEEVGFEESLAAYQFKNVNQVFVDYIHRVFDIAWSEGWKKTAILSEHKFGTEQLAGYLDKNYPPEYEKCEVYGDGHAPPFLVFDREHSDGGRTVCTLSRAMDYVDFSHFEYARPDLGKSIMPRWIQADITIYPRYVVFRKNL</sequence>
<name>A0A0F9RLI3_9ZZZZ</name>
<gene>
    <name evidence="1" type="ORF">LCGC14_0580810</name>
</gene>
<proteinExistence type="predicted"/>
<organism evidence="1">
    <name type="scientific">marine sediment metagenome</name>
    <dbReference type="NCBI Taxonomy" id="412755"/>
    <lineage>
        <taxon>unclassified sequences</taxon>
        <taxon>metagenomes</taxon>
        <taxon>ecological metagenomes</taxon>
    </lineage>
</organism>
<evidence type="ECO:0000313" key="1">
    <source>
        <dbReference type="EMBL" id="KKN55609.1"/>
    </source>
</evidence>